<sequence length="283" mass="32261">MAIEWVKLYECGYCTHPEKIVNPKGSLKSVKFPAAVALIKHQTKGYILFDTGYAQRFMTETEKFPYSIYRKLTPVFFTEEQAIVHQLAKDGIKAEEITTIILSHFHGDHTAGLKDFPHAEIVTFRKGYEDVQYNSKFKALTKGCLLDLLPADFNSRSRFIDDERPVELSNRGDFHEGYTVFTDDETIVAVDLTGHAIGQFGVFITVKSGKVLFLCADAVWSSIAYEKLVYPHLIANLLIADKRAYVHHIQRLHSLMHTHPGIEILPTHCQVTWNKVQKGEIYE</sequence>
<evidence type="ECO:0000256" key="4">
    <source>
        <dbReference type="ARBA" id="ARBA00022801"/>
    </source>
</evidence>
<reference evidence="7 8" key="1">
    <citation type="journal article" date="2014" name="Arch. Microbiol.">
        <title>Bacillus mesophilum sp. nov., strain IITR-54T, a novel 4-chlorobiphenyl dechlorinating bacterium.</title>
        <authorList>
            <person name="Manickam N."/>
            <person name="Singh N.K."/>
            <person name="Bajaj A."/>
            <person name="Kumar R.M."/>
            <person name="Kaur G."/>
            <person name="Kaur N."/>
            <person name="Bala M."/>
            <person name="Kumar A."/>
            <person name="Mayilraj S."/>
        </authorList>
    </citation>
    <scope>NUCLEOTIDE SEQUENCE [LARGE SCALE GENOMIC DNA]</scope>
    <source>
        <strain evidence="7 8">IITR-54</strain>
    </source>
</reference>
<dbReference type="SUPFAM" id="SSF56281">
    <property type="entry name" value="Metallo-hydrolase/oxidoreductase"/>
    <property type="match status" value="1"/>
</dbReference>
<accession>A0A7V7RQQ7</accession>
<comment type="caution">
    <text evidence="7">The sequence shown here is derived from an EMBL/GenBank/DDBJ whole genome shotgun (WGS) entry which is preliminary data.</text>
</comment>
<evidence type="ECO:0000313" key="8">
    <source>
        <dbReference type="Proteomes" id="UP000441354"/>
    </source>
</evidence>
<comment type="similarity">
    <text evidence="2">Belongs to the metallo-beta-lactamase superfamily.</text>
</comment>
<keyword evidence="5" id="KW-0862">Zinc</keyword>
<feature type="domain" description="Metallo-beta-lactamase" evidence="6">
    <location>
        <begin position="33"/>
        <end position="268"/>
    </location>
</feature>
<dbReference type="Proteomes" id="UP000441354">
    <property type="component" value="Unassembled WGS sequence"/>
</dbReference>
<comment type="cofactor">
    <cofactor evidence="1">
        <name>Zn(2+)</name>
        <dbReference type="ChEBI" id="CHEBI:29105"/>
    </cofactor>
</comment>
<dbReference type="GO" id="GO:0016787">
    <property type="term" value="F:hydrolase activity"/>
    <property type="evidence" value="ECO:0007669"/>
    <property type="project" value="UniProtKB-KW"/>
</dbReference>
<evidence type="ECO:0000256" key="3">
    <source>
        <dbReference type="ARBA" id="ARBA00022723"/>
    </source>
</evidence>
<dbReference type="InterPro" id="IPR036866">
    <property type="entry name" value="RibonucZ/Hydroxyglut_hydro"/>
</dbReference>
<dbReference type="PANTHER" id="PTHR42978:SF2">
    <property type="entry name" value="102 KBASES UNSTABLE REGION: FROM 1 TO 119443"/>
    <property type="match status" value="1"/>
</dbReference>
<dbReference type="AlphaFoldDB" id="A0A7V7RQQ7"/>
<dbReference type="PANTHER" id="PTHR42978">
    <property type="entry name" value="QUORUM-QUENCHING LACTONASE YTNP-RELATED-RELATED"/>
    <property type="match status" value="1"/>
</dbReference>
<evidence type="ECO:0000256" key="2">
    <source>
        <dbReference type="ARBA" id="ARBA00007749"/>
    </source>
</evidence>
<keyword evidence="8" id="KW-1185">Reference proteome</keyword>
<dbReference type="CDD" id="cd07730">
    <property type="entry name" value="metallo-hydrolase-like_MBL-fold"/>
    <property type="match status" value="1"/>
</dbReference>
<evidence type="ECO:0000313" key="7">
    <source>
        <dbReference type="EMBL" id="KAB2335820.1"/>
    </source>
</evidence>
<evidence type="ECO:0000256" key="5">
    <source>
        <dbReference type="ARBA" id="ARBA00022833"/>
    </source>
</evidence>
<proteinExistence type="inferred from homology"/>
<dbReference type="SMART" id="SM00849">
    <property type="entry name" value="Lactamase_B"/>
    <property type="match status" value="1"/>
</dbReference>
<keyword evidence="4 7" id="KW-0378">Hydrolase</keyword>
<gene>
    <name evidence="7" type="ORF">F7732_04460</name>
</gene>
<organism evidence="7 8">
    <name type="scientific">Bacillus mesophilum</name>
    <dbReference type="NCBI Taxonomy" id="1071718"/>
    <lineage>
        <taxon>Bacteria</taxon>
        <taxon>Bacillati</taxon>
        <taxon>Bacillota</taxon>
        <taxon>Bacilli</taxon>
        <taxon>Bacillales</taxon>
        <taxon>Bacillaceae</taxon>
        <taxon>Bacillus</taxon>
    </lineage>
</organism>
<dbReference type="Gene3D" id="3.60.15.10">
    <property type="entry name" value="Ribonuclease Z/Hydroxyacylglutathione hydrolase-like"/>
    <property type="match status" value="1"/>
</dbReference>
<evidence type="ECO:0000256" key="1">
    <source>
        <dbReference type="ARBA" id="ARBA00001947"/>
    </source>
</evidence>
<dbReference type="EMBL" id="WBOT01000001">
    <property type="protein sequence ID" value="KAB2335820.1"/>
    <property type="molecule type" value="Genomic_DNA"/>
</dbReference>
<evidence type="ECO:0000259" key="6">
    <source>
        <dbReference type="SMART" id="SM00849"/>
    </source>
</evidence>
<protein>
    <submittedName>
        <fullName evidence="7">MBL fold metallo-hydrolase</fullName>
    </submittedName>
</protein>
<dbReference type="OrthoDB" id="333278at2"/>
<name>A0A7V7RQQ7_9BACI</name>
<keyword evidence="3" id="KW-0479">Metal-binding</keyword>
<dbReference type="RefSeq" id="WP_151572419.1">
    <property type="nucleotide sequence ID" value="NZ_WBOT01000001.1"/>
</dbReference>
<dbReference type="InterPro" id="IPR051013">
    <property type="entry name" value="MBL_superfamily_lactonases"/>
</dbReference>
<dbReference type="GO" id="GO:0046872">
    <property type="term" value="F:metal ion binding"/>
    <property type="evidence" value="ECO:0007669"/>
    <property type="project" value="UniProtKB-KW"/>
</dbReference>
<dbReference type="InterPro" id="IPR001279">
    <property type="entry name" value="Metallo-B-lactamas"/>
</dbReference>
<dbReference type="Pfam" id="PF00753">
    <property type="entry name" value="Lactamase_B"/>
    <property type="match status" value="1"/>
</dbReference>